<gene>
    <name evidence="2" type="ORF">HHU12_01055</name>
</gene>
<dbReference type="PROSITE" id="PS51257">
    <property type="entry name" value="PROKAR_LIPOPROTEIN"/>
    <property type="match status" value="1"/>
</dbReference>
<evidence type="ECO:0008006" key="4">
    <source>
        <dbReference type="Google" id="ProtNLM"/>
    </source>
</evidence>
<feature type="signal peptide" evidence="1">
    <location>
        <begin position="1"/>
        <end position="19"/>
    </location>
</feature>
<organism evidence="2 3">
    <name type="scientific">Flammeovirga aprica JL-4</name>
    <dbReference type="NCBI Taxonomy" id="694437"/>
    <lineage>
        <taxon>Bacteria</taxon>
        <taxon>Pseudomonadati</taxon>
        <taxon>Bacteroidota</taxon>
        <taxon>Cytophagia</taxon>
        <taxon>Cytophagales</taxon>
        <taxon>Flammeovirgaceae</taxon>
        <taxon>Flammeovirga</taxon>
    </lineage>
</organism>
<evidence type="ECO:0000256" key="1">
    <source>
        <dbReference type="SAM" id="SignalP"/>
    </source>
</evidence>
<dbReference type="Pfam" id="PF14064">
    <property type="entry name" value="HmuY"/>
    <property type="match status" value="1"/>
</dbReference>
<evidence type="ECO:0000313" key="2">
    <source>
        <dbReference type="EMBL" id="NME66538.1"/>
    </source>
</evidence>
<keyword evidence="1" id="KW-0732">Signal</keyword>
<keyword evidence="3" id="KW-1185">Reference proteome</keyword>
<feature type="chain" id="PRO_5031098209" description="Lipoprotein" evidence="1">
    <location>
        <begin position="20"/>
        <end position="244"/>
    </location>
</feature>
<dbReference type="Proteomes" id="UP000576082">
    <property type="component" value="Unassembled WGS sequence"/>
</dbReference>
<dbReference type="AlphaFoldDB" id="A0A7X9NZR6"/>
<comment type="caution">
    <text evidence="2">The sequence shown here is derived from an EMBL/GenBank/DDBJ whole genome shotgun (WGS) entry which is preliminary data.</text>
</comment>
<proteinExistence type="predicted"/>
<accession>A0A7X9NZR6</accession>
<sequence>MKKSIFASLLLSVALFSCSEEDAVTIPPLDDSSYALQVSLYSSPDVYEEGFNHATQQVEQVKLSYNRQVFVNLDAASASSNADTLGVHYNDEAYVKLDVWDTEKDHAEGSEGWDIVLAYYNGKTHDGTEFVPYMMTGALINKGEVKAIRLNKEELEAEGQTFVSYEDVTYADAMELSLSSEVDAIGSDWKTLDFATFTYKIVENQYYVIETTEGVFFKLAFTSFYNDDLEKGYPAFKFQRLIAE</sequence>
<dbReference type="InterPro" id="IPR025921">
    <property type="entry name" value="HmuY"/>
</dbReference>
<protein>
    <recommendedName>
        <fullName evidence="4">Lipoprotein</fullName>
    </recommendedName>
</protein>
<evidence type="ECO:0000313" key="3">
    <source>
        <dbReference type="Proteomes" id="UP000576082"/>
    </source>
</evidence>
<name>A0A7X9NZR6_9BACT</name>
<dbReference type="RefSeq" id="WP_169654286.1">
    <property type="nucleotide sequence ID" value="NZ_JABANE010000002.1"/>
</dbReference>
<reference evidence="2 3" key="1">
    <citation type="submission" date="2020-04" db="EMBL/GenBank/DDBJ databases">
        <title>Flammeovirga sp. SR4, a novel species isolated from seawater.</title>
        <authorList>
            <person name="Wang X."/>
        </authorList>
    </citation>
    <scope>NUCLEOTIDE SEQUENCE [LARGE SCALE GENOMIC DNA]</scope>
    <source>
        <strain evidence="2 3">ATCC 23126</strain>
    </source>
</reference>
<dbReference type="EMBL" id="JABANE010000002">
    <property type="protein sequence ID" value="NME66538.1"/>
    <property type="molecule type" value="Genomic_DNA"/>
</dbReference>
<dbReference type="CDD" id="cd12105">
    <property type="entry name" value="HmuY"/>
    <property type="match status" value="1"/>
</dbReference>